<reference evidence="1 2" key="1">
    <citation type="journal article" date="2017" name="Front. Genet.">
        <title>Draft sequencing of the heterozygous diploid genome of Satsuma (Citrus unshiu Marc.) using a hybrid assembly approach.</title>
        <authorList>
            <person name="Shimizu T."/>
            <person name="Tanizawa Y."/>
            <person name="Mochizuki T."/>
            <person name="Nagasaki H."/>
            <person name="Yoshioka T."/>
            <person name="Toyoda A."/>
            <person name="Fujiyama A."/>
            <person name="Kaminuma E."/>
            <person name="Nakamura Y."/>
        </authorList>
    </citation>
    <scope>NUCLEOTIDE SEQUENCE [LARGE SCALE GENOMIC DNA]</scope>
    <source>
        <strain evidence="2">cv. Miyagawa wase</strain>
    </source>
</reference>
<proteinExistence type="predicted"/>
<sequence>MGNRFWNWLQTRNLQDYLISQDLGTHSKLYYQQHGFFCRMTQMVIGYVWTHYLAKVVLNLGSLQNSHEGRITCLGLSADGSALCTGSWDTNLKDTGGCSESLGSERLVNLLLNLRFWLTSFCCFLLP</sequence>
<evidence type="ECO:0000313" key="1">
    <source>
        <dbReference type="EMBL" id="GAY57301.1"/>
    </source>
</evidence>
<evidence type="ECO:0000313" key="2">
    <source>
        <dbReference type="Proteomes" id="UP000236630"/>
    </source>
</evidence>
<organism evidence="1 2">
    <name type="scientific">Citrus unshiu</name>
    <name type="common">Satsuma mandarin</name>
    <name type="synonym">Citrus nobilis var. unshiu</name>
    <dbReference type="NCBI Taxonomy" id="55188"/>
    <lineage>
        <taxon>Eukaryota</taxon>
        <taxon>Viridiplantae</taxon>
        <taxon>Streptophyta</taxon>
        <taxon>Embryophyta</taxon>
        <taxon>Tracheophyta</taxon>
        <taxon>Spermatophyta</taxon>
        <taxon>Magnoliopsida</taxon>
        <taxon>eudicotyledons</taxon>
        <taxon>Gunneridae</taxon>
        <taxon>Pentapetalae</taxon>
        <taxon>rosids</taxon>
        <taxon>malvids</taxon>
        <taxon>Sapindales</taxon>
        <taxon>Rutaceae</taxon>
        <taxon>Aurantioideae</taxon>
        <taxon>Citrus</taxon>
    </lineage>
</organism>
<comment type="caution">
    <text evidence="1">The sequence shown here is derived from an EMBL/GenBank/DDBJ whole genome shotgun (WGS) entry which is preliminary data.</text>
</comment>
<accession>A0A2H5PY92</accession>
<dbReference type="Proteomes" id="UP000236630">
    <property type="component" value="Unassembled WGS sequence"/>
</dbReference>
<protein>
    <submittedName>
        <fullName evidence="1">Uncharacterized protein</fullName>
    </submittedName>
</protein>
<keyword evidence="2" id="KW-1185">Reference proteome</keyword>
<dbReference type="AlphaFoldDB" id="A0A2H5PY92"/>
<name>A0A2H5PY92_CITUN</name>
<gene>
    <name evidence="1" type="ORF">CUMW_178380</name>
</gene>
<dbReference type="EMBL" id="BDQV01000159">
    <property type="protein sequence ID" value="GAY57301.1"/>
    <property type="molecule type" value="Genomic_DNA"/>
</dbReference>